<evidence type="ECO:0000256" key="3">
    <source>
        <dbReference type="RuleBase" id="RU003560"/>
    </source>
</evidence>
<evidence type="ECO:0000313" key="4">
    <source>
        <dbReference type="EMBL" id="MDT3726762.1"/>
    </source>
</evidence>
<dbReference type="InterPro" id="IPR005814">
    <property type="entry name" value="Aminotrans_3"/>
</dbReference>
<dbReference type="InterPro" id="IPR015421">
    <property type="entry name" value="PyrdxlP-dep_Trfase_major"/>
</dbReference>
<name>A0ABU3I1D3_9ACTN</name>
<comment type="caution">
    <text evidence="4">The sequence shown here is derived from an EMBL/GenBank/DDBJ whole genome shotgun (WGS) entry which is preliminary data.</text>
</comment>
<evidence type="ECO:0000256" key="2">
    <source>
        <dbReference type="ARBA" id="ARBA00022898"/>
    </source>
</evidence>
<sequence>MTATSRSTGALWPYFLAPADQGRDDLCAVSASGHRIRFADGRELLCGTSGLWNANLGYGNEAIATGITDAARSASYLSVFRYENARARQAASALVDACGSDHYARVLFSTAGGAANDAVMKLARHYQALRGHDRRHLVVGLKGSYHGLTYGGFALSGDELGQQLYGVDRRMVRHISPNSVAELEGLLAREGRRVAAVVVEPVLGSGTVPLTQEYVDALLRLRHRHGFLLVADEVATGFGRTGEFLATHRWSECPDVLILSKGLTNGTCAASAVLVSHDVADAFAGHDGVLVHAETQGGTAITCAAILATLSEMERLGAVEAGRKLGEKLTLGLRALADENPRVVAVTGMGLFQSVRVTTADDRELTAPQVARMVDAVRAAGAVVHPGPSGIQLVPALTYSEEELAELLDCVSRGLDAFFAHGEGGEA</sequence>
<dbReference type="RefSeq" id="WP_337674831.1">
    <property type="nucleotide sequence ID" value="NZ_JAVSGH010000021.1"/>
</dbReference>
<dbReference type="Gene3D" id="3.90.1150.10">
    <property type="entry name" value="Aspartate Aminotransferase, domain 1"/>
    <property type="match status" value="1"/>
</dbReference>
<dbReference type="InterPro" id="IPR015424">
    <property type="entry name" value="PyrdxlP-dep_Trfase"/>
</dbReference>
<dbReference type="EMBL" id="JAVSGH010000021">
    <property type="protein sequence ID" value="MDT3726762.1"/>
    <property type="molecule type" value="Genomic_DNA"/>
</dbReference>
<dbReference type="PANTHER" id="PTHR43094:SF1">
    <property type="entry name" value="AMINOTRANSFERASE CLASS-III"/>
    <property type="match status" value="1"/>
</dbReference>
<dbReference type="InterPro" id="IPR049704">
    <property type="entry name" value="Aminotrans_3_PPA_site"/>
</dbReference>
<dbReference type="SUPFAM" id="SSF53383">
    <property type="entry name" value="PLP-dependent transferases"/>
    <property type="match status" value="1"/>
</dbReference>
<gene>
    <name evidence="4" type="primary">mpaD</name>
    <name evidence="4" type="ORF">ROS62_18470</name>
</gene>
<protein>
    <submittedName>
        <fullName evidence="4">Daptide-type RiPP biosynthesis aminotransferase</fullName>
    </submittedName>
</protein>
<dbReference type="GO" id="GO:0008483">
    <property type="term" value="F:transaminase activity"/>
    <property type="evidence" value="ECO:0007669"/>
    <property type="project" value="UniProtKB-KW"/>
</dbReference>
<dbReference type="PROSITE" id="PS00600">
    <property type="entry name" value="AA_TRANSFER_CLASS_3"/>
    <property type="match status" value="1"/>
</dbReference>
<dbReference type="NCBIfam" id="NF041821">
    <property type="entry name" value="daptide_amino"/>
    <property type="match status" value="1"/>
</dbReference>
<dbReference type="Gene3D" id="3.40.640.10">
    <property type="entry name" value="Type I PLP-dependent aspartate aminotransferase-like (Major domain)"/>
    <property type="match status" value="1"/>
</dbReference>
<dbReference type="InterPro" id="IPR049691">
    <property type="entry name" value="Daptide_aminotransferase"/>
</dbReference>
<accession>A0ABU3I1D3</accession>
<comment type="similarity">
    <text evidence="1 3">Belongs to the class-III pyridoxal-phosphate-dependent aminotransferase family.</text>
</comment>
<dbReference type="Proteomes" id="UP001181313">
    <property type="component" value="Unassembled WGS sequence"/>
</dbReference>
<evidence type="ECO:0000256" key="1">
    <source>
        <dbReference type="ARBA" id="ARBA00008954"/>
    </source>
</evidence>
<evidence type="ECO:0000313" key="5">
    <source>
        <dbReference type="Proteomes" id="UP001181313"/>
    </source>
</evidence>
<proteinExistence type="inferred from homology"/>
<reference evidence="4" key="1">
    <citation type="submission" date="2024-05" db="EMBL/GenBank/DDBJ databases">
        <title>30 novel species of actinomycetes from the DSMZ collection.</title>
        <authorList>
            <person name="Nouioui I."/>
        </authorList>
    </citation>
    <scope>NUCLEOTIDE SEQUENCE</scope>
    <source>
        <strain evidence="4">DSM 41972</strain>
    </source>
</reference>
<dbReference type="InterPro" id="IPR015422">
    <property type="entry name" value="PyrdxlP-dep_Trfase_small"/>
</dbReference>
<dbReference type="PANTHER" id="PTHR43094">
    <property type="entry name" value="AMINOTRANSFERASE"/>
    <property type="match status" value="1"/>
</dbReference>
<organism evidence="4 5">
    <name type="scientific">Streptomyces althioticus subsp. attaecolombicae</name>
    <dbReference type="NCBI Taxonomy" id="3075534"/>
    <lineage>
        <taxon>Bacteria</taxon>
        <taxon>Bacillati</taxon>
        <taxon>Actinomycetota</taxon>
        <taxon>Actinomycetes</taxon>
        <taxon>Kitasatosporales</taxon>
        <taxon>Streptomycetaceae</taxon>
        <taxon>Streptomyces</taxon>
        <taxon>Streptomyces althioticus group</taxon>
    </lineage>
</organism>
<keyword evidence="5" id="KW-1185">Reference proteome</keyword>
<dbReference type="Pfam" id="PF00202">
    <property type="entry name" value="Aminotran_3"/>
    <property type="match status" value="1"/>
</dbReference>
<keyword evidence="4" id="KW-0032">Aminotransferase</keyword>
<keyword evidence="4" id="KW-0808">Transferase</keyword>
<keyword evidence="2 3" id="KW-0663">Pyridoxal phosphate</keyword>